<sequence>MLAPYASMLFHFLNTFKENVINESTIIPYLLSFISFTIIDGILRVILETNVIRATNKNKDNNENKSDNSEHHLKAPHFVTSILKINNSKVKCNKKNPIN</sequence>
<dbReference type="AlphaFoldDB" id="A0A1I9G4I3"/>
<name>A0A1I9G4I3_BRUMA</name>
<feature type="region of interest" description="Disordered" evidence="1">
    <location>
        <begin position="56"/>
        <end position="75"/>
    </location>
</feature>
<evidence type="ECO:0000256" key="1">
    <source>
        <dbReference type="SAM" id="MobiDB-lite"/>
    </source>
</evidence>
<keyword evidence="2" id="KW-0472">Membrane</keyword>
<reference evidence="3" key="1">
    <citation type="journal article" date="2007" name="Science">
        <title>Draft genome of the filarial nematode parasite Brugia malayi.</title>
        <authorList>
            <person name="Ghedin E."/>
            <person name="Wang S."/>
            <person name="Spiro D."/>
            <person name="Caler E."/>
            <person name="Zhao Q."/>
            <person name="Crabtree J."/>
            <person name="Allen J.E."/>
            <person name="Delcher A.L."/>
            <person name="Guiliano D.B."/>
            <person name="Miranda-Saavedra D."/>
            <person name="Angiuoli S.V."/>
            <person name="Creasy T."/>
            <person name="Amedeo P."/>
            <person name="Haas B."/>
            <person name="El-Sayed N.M."/>
            <person name="Wortman J.R."/>
            <person name="Feldblyum T."/>
            <person name="Tallon L."/>
            <person name="Schatz M."/>
            <person name="Shumway M."/>
            <person name="Koo H."/>
            <person name="Salzberg S.L."/>
            <person name="Schobel S."/>
            <person name="Pertea M."/>
            <person name="Pop M."/>
            <person name="White O."/>
            <person name="Barton G.J."/>
            <person name="Carlow C.K."/>
            <person name="Crawford M.J."/>
            <person name="Daub J."/>
            <person name="Dimmic M.W."/>
            <person name="Estes C.F."/>
            <person name="Foster J.M."/>
            <person name="Ganatra M."/>
            <person name="Gregory W.F."/>
            <person name="Johnson N.M."/>
            <person name="Jin J."/>
            <person name="Komuniecki R."/>
            <person name="Korf I."/>
            <person name="Kumar S."/>
            <person name="Laney S."/>
            <person name="Li B.W."/>
            <person name="Li W."/>
            <person name="Lindblom T.H."/>
            <person name="Lustigman S."/>
            <person name="Ma D."/>
            <person name="Maina C.V."/>
            <person name="Martin D.M."/>
            <person name="McCarter J.P."/>
            <person name="McReynolds L."/>
            <person name="Mitreva M."/>
            <person name="Nutman T.B."/>
            <person name="Parkinson J."/>
            <person name="Peregrin-Alvarez J.M."/>
            <person name="Poole C."/>
            <person name="Ren Q."/>
            <person name="Saunders L."/>
            <person name="Sluder A.E."/>
            <person name="Smith K."/>
            <person name="Stanke M."/>
            <person name="Unnasch T.R."/>
            <person name="Ware J."/>
            <person name="Wei A.D."/>
            <person name="Weil G."/>
            <person name="Williams D.J."/>
            <person name="Zhang Y."/>
            <person name="Williams S.A."/>
            <person name="Fraser-Liggett C."/>
            <person name="Slatko B."/>
            <person name="Blaxter M.L."/>
            <person name="Scott A.L."/>
        </authorList>
    </citation>
    <scope>NUCLEOTIDE SEQUENCE</scope>
    <source>
        <strain evidence="3">FR3</strain>
    </source>
</reference>
<reference evidence="3" key="2">
    <citation type="submission" date="2012-12" db="EMBL/GenBank/DDBJ databases">
        <authorList>
            <consortium name="WormBase Consortium"/>
            <person name="Ghedin E."/>
            <person name="Paulini M."/>
        </authorList>
    </citation>
    <scope>NUCLEOTIDE SEQUENCE</scope>
    <source>
        <strain evidence="3">FR3</strain>
    </source>
</reference>
<feature type="transmembrane region" description="Helical" evidence="2">
    <location>
        <begin position="26"/>
        <end position="47"/>
    </location>
</feature>
<organism evidence="3">
    <name type="scientific">Brugia malayi</name>
    <name type="common">Filarial nematode worm</name>
    <dbReference type="NCBI Taxonomy" id="6279"/>
    <lineage>
        <taxon>Eukaryota</taxon>
        <taxon>Metazoa</taxon>
        <taxon>Ecdysozoa</taxon>
        <taxon>Nematoda</taxon>
        <taxon>Chromadorea</taxon>
        <taxon>Rhabditida</taxon>
        <taxon>Spirurina</taxon>
        <taxon>Spiruromorpha</taxon>
        <taxon>Filarioidea</taxon>
        <taxon>Onchocercidae</taxon>
        <taxon>Brugia</taxon>
    </lineage>
</organism>
<evidence type="ECO:0000313" key="3">
    <source>
        <dbReference type="EMBL" id="CDP99965.1"/>
    </source>
</evidence>
<evidence type="ECO:0000256" key="2">
    <source>
        <dbReference type="SAM" id="Phobius"/>
    </source>
</evidence>
<proteinExistence type="predicted"/>
<keyword evidence="2" id="KW-0812">Transmembrane</keyword>
<accession>A0A1I9G4I3</accession>
<feature type="compositionally biased region" description="Basic and acidic residues" evidence="1">
    <location>
        <begin position="57"/>
        <end position="73"/>
    </location>
</feature>
<protein>
    <submittedName>
        <fullName evidence="3">Bm13542</fullName>
    </submittedName>
</protein>
<gene>
    <name evidence="3" type="primary">Bm13542</name>
    <name evidence="3" type="ORF">BM_Bm13542</name>
</gene>
<keyword evidence="2" id="KW-1133">Transmembrane helix</keyword>
<dbReference type="EMBL" id="LN857010">
    <property type="protein sequence ID" value="CDP99965.1"/>
    <property type="molecule type" value="Genomic_DNA"/>
</dbReference>